<dbReference type="AlphaFoldDB" id="A0A9Q0H8U8"/>
<keyword evidence="2" id="KW-1185">Reference proteome</keyword>
<reference evidence="1" key="1">
    <citation type="journal article" date="2023" name="Plant J.">
        <title>The genome of the king protea, Protea cynaroides.</title>
        <authorList>
            <person name="Chang J."/>
            <person name="Duong T.A."/>
            <person name="Schoeman C."/>
            <person name="Ma X."/>
            <person name="Roodt D."/>
            <person name="Barker N."/>
            <person name="Li Z."/>
            <person name="Van de Peer Y."/>
            <person name="Mizrachi E."/>
        </authorList>
    </citation>
    <scope>NUCLEOTIDE SEQUENCE</scope>
    <source>
        <tissue evidence="1">Young leaves</tissue>
    </source>
</reference>
<dbReference type="Proteomes" id="UP001141806">
    <property type="component" value="Unassembled WGS sequence"/>
</dbReference>
<sequence length="128" mass="14674">MEFLKQGNQIKRNDKAILEQLNLFGCRIQGIEIRLVRTVDSNQIWPGKRQSLNPKRLTALQLERTLFGDHTYKCLIGHPPCIWNYRCNGPTLYFPCIICVNAQTPSGHQTVTEEQDLDSYSNHTATIS</sequence>
<proteinExistence type="predicted"/>
<name>A0A9Q0H8U8_9MAGN</name>
<organism evidence="1 2">
    <name type="scientific">Protea cynaroides</name>
    <dbReference type="NCBI Taxonomy" id="273540"/>
    <lineage>
        <taxon>Eukaryota</taxon>
        <taxon>Viridiplantae</taxon>
        <taxon>Streptophyta</taxon>
        <taxon>Embryophyta</taxon>
        <taxon>Tracheophyta</taxon>
        <taxon>Spermatophyta</taxon>
        <taxon>Magnoliopsida</taxon>
        <taxon>Proteales</taxon>
        <taxon>Proteaceae</taxon>
        <taxon>Protea</taxon>
    </lineage>
</organism>
<evidence type="ECO:0000313" key="2">
    <source>
        <dbReference type="Proteomes" id="UP001141806"/>
    </source>
</evidence>
<evidence type="ECO:0000313" key="1">
    <source>
        <dbReference type="EMBL" id="KAJ4961379.1"/>
    </source>
</evidence>
<dbReference type="EMBL" id="JAMYWD010000009">
    <property type="protein sequence ID" value="KAJ4961379.1"/>
    <property type="molecule type" value="Genomic_DNA"/>
</dbReference>
<protein>
    <submittedName>
        <fullName evidence="1">Uncharacterized protein</fullName>
    </submittedName>
</protein>
<comment type="caution">
    <text evidence="1">The sequence shown here is derived from an EMBL/GenBank/DDBJ whole genome shotgun (WGS) entry which is preliminary data.</text>
</comment>
<gene>
    <name evidence="1" type="ORF">NE237_021289</name>
</gene>
<accession>A0A9Q0H8U8</accession>